<evidence type="ECO:0000256" key="2">
    <source>
        <dbReference type="ARBA" id="ARBA00022692"/>
    </source>
</evidence>
<gene>
    <name evidence="8" type="ORF">Naga_100298g4</name>
</gene>
<dbReference type="GO" id="GO:0016020">
    <property type="term" value="C:membrane"/>
    <property type="evidence" value="ECO:0007669"/>
    <property type="project" value="UniProtKB-SubCell"/>
</dbReference>
<reference evidence="8 9" key="1">
    <citation type="journal article" date="2014" name="Mol. Plant">
        <title>Chromosome Scale Genome Assembly and Transcriptome Profiling of Nannochloropsis gaditana in Nitrogen Depletion.</title>
        <authorList>
            <person name="Corteggiani Carpinelli E."/>
            <person name="Telatin A."/>
            <person name="Vitulo N."/>
            <person name="Forcato C."/>
            <person name="D'Angelo M."/>
            <person name="Schiavon R."/>
            <person name="Vezzi A."/>
            <person name="Giacometti G.M."/>
            <person name="Morosinotto T."/>
            <person name="Valle G."/>
        </authorList>
    </citation>
    <scope>NUCLEOTIDE SEQUENCE [LARGE SCALE GENOMIC DNA]</scope>
    <source>
        <strain evidence="8 9">B-31</strain>
    </source>
</reference>
<feature type="transmembrane region" description="Helical" evidence="6">
    <location>
        <begin position="100"/>
        <end position="118"/>
    </location>
</feature>
<evidence type="ECO:0000256" key="4">
    <source>
        <dbReference type="ARBA" id="ARBA00023136"/>
    </source>
</evidence>
<keyword evidence="9" id="KW-1185">Reference proteome</keyword>
<organism evidence="8 9">
    <name type="scientific">Nannochloropsis gaditana</name>
    <dbReference type="NCBI Taxonomy" id="72520"/>
    <lineage>
        <taxon>Eukaryota</taxon>
        <taxon>Sar</taxon>
        <taxon>Stramenopiles</taxon>
        <taxon>Ochrophyta</taxon>
        <taxon>Eustigmatophyceae</taxon>
        <taxon>Eustigmatales</taxon>
        <taxon>Monodopsidaceae</taxon>
        <taxon>Nannochloropsis</taxon>
    </lineage>
</organism>
<dbReference type="Proteomes" id="UP000019335">
    <property type="component" value="Unassembled WGS sequence"/>
</dbReference>
<feature type="region of interest" description="Disordered" evidence="5">
    <location>
        <begin position="235"/>
        <end position="268"/>
    </location>
</feature>
<dbReference type="Pfam" id="PF03798">
    <property type="entry name" value="TRAM_LAG1_CLN8"/>
    <property type="match status" value="1"/>
</dbReference>
<feature type="transmembrane region" description="Helical" evidence="6">
    <location>
        <begin position="12"/>
        <end position="39"/>
    </location>
</feature>
<evidence type="ECO:0000256" key="3">
    <source>
        <dbReference type="ARBA" id="ARBA00022989"/>
    </source>
</evidence>
<keyword evidence="4 6" id="KW-0472">Membrane</keyword>
<dbReference type="OrthoDB" id="341353at2759"/>
<feature type="transmembrane region" description="Helical" evidence="6">
    <location>
        <begin position="59"/>
        <end position="79"/>
    </location>
</feature>
<comment type="subcellular location">
    <subcellularLocation>
        <location evidence="1">Membrane</location>
        <topology evidence="1">Multi-pass membrane protein</topology>
    </subcellularLocation>
</comment>
<evidence type="ECO:0000313" key="8">
    <source>
        <dbReference type="EMBL" id="EWM21768.1"/>
    </source>
</evidence>
<keyword evidence="3 6" id="KW-1133">Transmembrane helix</keyword>
<name>W7TDZ4_9STRA</name>
<evidence type="ECO:0000259" key="7">
    <source>
        <dbReference type="Pfam" id="PF03798"/>
    </source>
</evidence>
<dbReference type="EMBL" id="AZIL01002363">
    <property type="protein sequence ID" value="EWM21768.1"/>
    <property type="molecule type" value="Genomic_DNA"/>
</dbReference>
<comment type="caution">
    <text evidence="8">The sequence shown here is derived from an EMBL/GenBank/DDBJ whole genome shotgun (WGS) entry which is preliminary data.</text>
</comment>
<sequence length="268" mass="30755">MIKTLSMMFGEVGIIVNWWDVLVTVVFFSVVLLCWYQAMCSYFTQTSKDGQGPSQKQKAWFLSFFISCLSTPLGVYYLSRALSPEWDASEMLDTDAFSRSVLTLFWVYLIVDMAVGYFEYPGEFGLLSGWVHHIFYALFLGYAYMKGYSISFTHTLIMESSSIFLSGGRLFPRLRSDWAFGCLFLLFRVVYHLYLLLKLYSLPAPRGDLWPPVAGVWVLHLYWFRGWMQGMRRRAQQSKTGEASSSMASPCGDSRDPEGEPVKREKSA</sequence>
<feature type="compositionally biased region" description="Basic and acidic residues" evidence="5">
    <location>
        <begin position="253"/>
        <end position="268"/>
    </location>
</feature>
<feature type="transmembrane region" description="Helical" evidence="6">
    <location>
        <begin position="178"/>
        <end position="197"/>
    </location>
</feature>
<accession>W7TDZ4</accession>
<keyword evidence="2 6" id="KW-0812">Transmembrane</keyword>
<proteinExistence type="predicted"/>
<evidence type="ECO:0000256" key="1">
    <source>
        <dbReference type="ARBA" id="ARBA00004141"/>
    </source>
</evidence>
<evidence type="ECO:0000256" key="5">
    <source>
        <dbReference type="SAM" id="MobiDB-lite"/>
    </source>
</evidence>
<dbReference type="InterPro" id="IPR006634">
    <property type="entry name" value="TLC-dom"/>
</dbReference>
<evidence type="ECO:0000313" key="9">
    <source>
        <dbReference type="Proteomes" id="UP000019335"/>
    </source>
</evidence>
<feature type="compositionally biased region" description="Polar residues" evidence="5">
    <location>
        <begin position="237"/>
        <end position="248"/>
    </location>
</feature>
<protein>
    <submittedName>
        <fullName evidence="8">TRAM, LAG1 and CLN8 lipid-sensing domain containing protein</fullName>
    </submittedName>
</protein>
<evidence type="ECO:0000256" key="6">
    <source>
        <dbReference type="SAM" id="Phobius"/>
    </source>
</evidence>
<dbReference type="AlphaFoldDB" id="W7TDZ4"/>
<feature type="domain" description="TLC" evidence="7">
    <location>
        <begin position="60"/>
        <end position="224"/>
    </location>
</feature>
<feature type="transmembrane region" description="Helical" evidence="6">
    <location>
        <begin position="209"/>
        <end position="228"/>
    </location>
</feature>